<dbReference type="SMART" id="SM00327">
    <property type="entry name" value="VWA"/>
    <property type="match status" value="1"/>
</dbReference>
<dbReference type="InterPro" id="IPR002035">
    <property type="entry name" value="VWF_A"/>
</dbReference>
<keyword evidence="5" id="KW-1185">Reference proteome</keyword>
<evidence type="ECO:0000256" key="1">
    <source>
        <dbReference type="SAM" id="MobiDB-lite"/>
    </source>
</evidence>
<proteinExistence type="predicted"/>
<dbReference type="PANTHER" id="PTHR45737">
    <property type="entry name" value="VON WILLEBRAND FACTOR A DOMAIN-CONTAINING PROTEIN 5A"/>
    <property type="match status" value="1"/>
</dbReference>
<evidence type="ECO:0000259" key="2">
    <source>
        <dbReference type="PROSITE" id="PS50234"/>
    </source>
</evidence>
<protein>
    <recommendedName>
        <fullName evidence="6">VWFA domain-containing protein</fullName>
    </recommendedName>
</protein>
<feature type="domain" description="VWFA" evidence="2">
    <location>
        <begin position="248"/>
        <end position="435"/>
    </location>
</feature>
<dbReference type="PANTHER" id="PTHR45737:SF4">
    <property type="entry name" value="VON WILLEBRAND DOMAIN PROTEIN (AFU_ORTHOLOGUE AFUA_4G01160)"/>
    <property type="match status" value="1"/>
</dbReference>
<dbReference type="OrthoDB" id="1729737at2759"/>
<dbReference type="Pfam" id="PF08487">
    <property type="entry name" value="VIT"/>
    <property type="match status" value="1"/>
</dbReference>
<dbReference type="PROSITE" id="PS51468">
    <property type="entry name" value="VIT"/>
    <property type="match status" value="1"/>
</dbReference>
<feature type="region of interest" description="Disordered" evidence="1">
    <location>
        <begin position="689"/>
        <end position="720"/>
    </location>
</feature>
<gene>
    <name evidence="4" type="ORF">NW766_008584</name>
</gene>
<dbReference type="InterPro" id="IPR036465">
    <property type="entry name" value="vWFA_dom_sf"/>
</dbReference>
<sequence length="928" mass="103806">MAQRCDVVAAERFDSIFGECSIGNECRIRGVVKPRKQARKDYEEAVHEQAKASALLEEHTPEIFETSLGNIPARTTVEVKIVYIQELKVVLMETKATEGIALIIPTSIAPRYGRSQVAWQPESQLPNERLDITVRVLNDGRVNPGGCEEESGHIVYDEGSKLMEPPRPPGRTGAPEPLRDYYVWHHHSKTPVMKKDFVFVIQVTKGQEIRSRAVYCPPDDSGLAAMMVTIRPNELFRDAIVPQSFSGEILFLIDRSVSMGEVVGRYPHSGDTTKIDVMRQAMLLAVSGIPKTCSFNVISWGSETWALWEESRQHSPENVIEAKDYISHISADMGGTDLLRALEASIQHRRDKLQSTQIIVVTDGELQPKIPMDFVWKTRQSLQNRVRFFALGIGGTVPHALIESIAELGGGYGDVVDTTENPRWHERLNRLVKAALEPDSWNCVASIGDGFKQHSLADYDELDTRKTSDTQPVPYFQAPYNIVALHPFRFNTIYFLIDTNARETTPREVIITTTTSGAKERTYRLPLEPVSGKDGTMHRLAAKATLMDLENLVGREPSVTPRVEENAQTLGTRYSIISKWTSFVAIPHDESDTTTEGNMIEHYKSILDSIDINDLLTGVDSDSGGFEADGIGSFYSCASHSPIFPSPSRKYFRVGDSDDDDSGDIPTISISDEDEQLFSVSKSFERPSEEIGYLGNQSESWKPQMPKSNKATESEPEAAGYTRRDVNIMSSTTTLPQSSDPLNWEITVSNQNGQGLFELPRSAKEKLRFHFCPNTSLALGVKLDKPFLREDERTSIEVISDTLMIIKYYQTHLSHIEDIWDLIMTRAQDAVTDFIGEKAADLCGELLADSMIHAHYIAATGVKSSQGEGSIGTATCPMCQIPWQISRRFFCPFDHESGTSAVFKEWTDFWKHQQEHEHMVCPIEGVQA</sequence>
<dbReference type="PROSITE" id="PS50234">
    <property type="entry name" value="VWFA"/>
    <property type="match status" value="1"/>
</dbReference>
<dbReference type="AlphaFoldDB" id="A0A9W8U7Y9"/>
<reference evidence="4" key="1">
    <citation type="submission" date="2022-10" db="EMBL/GenBank/DDBJ databases">
        <title>Fusarium specimens isolated from Avocado Roots.</title>
        <authorList>
            <person name="Stajich J."/>
            <person name="Roper C."/>
            <person name="Heimlech-Rivalta G."/>
        </authorList>
    </citation>
    <scope>NUCLEOTIDE SEQUENCE</scope>
    <source>
        <strain evidence="4">CF00143</strain>
    </source>
</reference>
<organism evidence="4 5">
    <name type="scientific">Fusarium irregulare</name>
    <dbReference type="NCBI Taxonomy" id="2494466"/>
    <lineage>
        <taxon>Eukaryota</taxon>
        <taxon>Fungi</taxon>
        <taxon>Dikarya</taxon>
        <taxon>Ascomycota</taxon>
        <taxon>Pezizomycotina</taxon>
        <taxon>Sordariomycetes</taxon>
        <taxon>Hypocreomycetidae</taxon>
        <taxon>Hypocreales</taxon>
        <taxon>Nectriaceae</taxon>
        <taxon>Fusarium</taxon>
        <taxon>Fusarium incarnatum-equiseti species complex</taxon>
    </lineage>
</organism>
<dbReference type="EMBL" id="JAPDHF010000013">
    <property type="protein sequence ID" value="KAJ4009467.1"/>
    <property type="molecule type" value="Genomic_DNA"/>
</dbReference>
<feature type="domain" description="VIT" evidence="3">
    <location>
        <begin position="1"/>
        <end position="85"/>
    </location>
</feature>
<feature type="compositionally biased region" description="Polar residues" evidence="1">
    <location>
        <begin position="695"/>
        <end position="711"/>
    </location>
</feature>
<evidence type="ECO:0000313" key="5">
    <source>
        <dbReference type="Proteomes" id="UP001152130"/>
    </source>
</evidence>
<name>A0A9W8U7Y9_9HYPO</name>
<dbReference type="Gene3D" id="3.40.50.410">
    <property type="entry name" value="von Willebrand factor, type A domain"/>
    <property type="match status" value="1"/>
</dbReference>
<evidence type="ECO:0008006" key="6">
    <source>
        <dbReference type="Google" id="ProtNLM"/>
    </source>
</evidence>
<dbReference type="Proteomes" id="UP001152130">
    <property type="component" value="Unassembled WGS sequence"/>
</dbReference>
<dbReference type="SUPFAM" id="SSF53300">
    <property type="entry name" value="vWA-like"/>
    <property type="match status" value="1"/>
</dbReference>
<dbReference type="Pfam" id="PF13768">
    <property type="entry name" value="VWA_3"/>
    <property type="match status" value="1"/>
</dbReference>
<dbReference type="InterPro" id="IPR013694">
    <property type="entry name" value="VIT"/>
</dbReference>
<accession>A0A9W8U7Y9</accession>
<evidence type="ECO:0000259" key="3">
    <source>
        <dbReference type="PROSITE" id="PS51468"/>
    </source>
</evidence>
<comment type="caution">
    <text evidence="4">The sequence shown here is derived from an EMBL/GenBank/DDBJ whole genome shotgun (WGS) entry which is preliminary data.</text>
</comment>
<evidence type="ECO:0000313" key="4">
    <source>
        <dbReference type="EMBL" id="KAJ4009467.1"/>
    </source>
</evidence>